<dbReference type="GO" id="GO:0008887">
    <property type="term" value="F:glycerate kinase activity"/>
    <property type="evidence" value="ECO:0007669"/>
    <property type="project" value="UniProtKB-UniRule"/>
</dbReference>
<evidence type="ECO:0000313" key="6">
    <source>
        <dbReference type="Proteomes" id="UP000637643"/>
    </source>
</evidence>
<dbReference type="SUPFAM" id="SSF110738">
    <property type="entry name" value="Glycerate kinase I"/>
    <property type="match status" value="1"/>
</dbReference>
<accession>A0A917CQL4</accession>
<reference evidence="5" key="1">
    <citation type="journal article" date="2014" name="Int. J. Syst. Evol. Microbiol.">
        <title>Complete genome sequence of Corynebacterium casei LMG S-19264T (=DSM 44701T), isolated from a smear-ripened cheese.</title>
        <authorList>
            <consortium name="US DOE Joint Genome Institute (JGI-PGF)"/>
            <person name="Walter F."/>
            <person name="Albersmeier A."/>
            <person name="Kalinowski J."/>
            <person name="Ruckert C."/>
        </authorList>
    </citation>
    <scope>NUCLEOTIDE SEQUENCE</scope>
    <source>
        <strain evidence="5">CGMCC 1.16134</strain>
    </source>
</reference>
<dbReference type="EMBL" id="BMKR01000023">
    <property type="protein sequence ID" value="GGF95598.1"/>
    <property type="molecule type" value="Genomic_DNA"/>
</dbReference>
<dbReference type="PANTHER" id="PTHR21599">
    <property type="entry name" value="GLYCERATE KINASE"/>
    <property type="match status" value="1"/>
</dbReference>
<organism evidence="5 6">
    <name type="scientific">Paenibacillus albidus</name>
    <dbReference type="NCBI Taxonomy" id="2041023"/>
    <lineage>
        <taxon>Bacteria</taxon>
        <taxon>Bacillati</taxon>
        <taxon>Bacillota</taxon>
        <taxon>Bacilli</taxon>
        <taxon>Bacillales</taxon>
        <taxon>Paenibacillaceae</taxon>
        <taxon>Paenibacillus</taxon>
    </lineage>
</organism>
<dbReference type="InterPro" id="IPR004381">
    <property type="entry name" value="Glycerate_kinase"/>
</dbReference>
<sequence>MREKTFVLAPDSFKESMTAKEVCIAMEKGLRKIYPSANYIHVPMADGGEGTVQSLVDASGGHLHYKEVTGPLGQKVTAPYGILGDGITAAIEMASASGIHLVTPETKNPLAATTYGTGELIRECLDQGIKRIIIGIGGSATNDGGTGMAEALGAAFLDAEGQRLPRGGGSLDKLARIDLSQLDGRLQQVQLIVACDVTNPLCGPQGASVVFGPQKGATPEMVQQLDANLAHYAEVVKTQLQKDVRDVPGAGAAGGLGAGLLIFTQAVLQKGIEIIIEHTGLKQKLADADVVFTGEGGIDFQTKFGKTPYGVAQAAQAAGKKVIAIAGYIGEGIDTLYTEGIDAVFGIVPGAAPLDKLLTEGPQNVERTCENIARVLRMSEEYTANKATISVKYKESRASTRPSVQKPRF</sequence>
<dbReference type="InterPro" id="IPR018193">
    <property type="entry name" value="Glyc_kinase_flavodox-like_fold"/>
</dbReference>
<keyword evidence="3 4" id="KW-0418">Kinase</keyword>
<evidence type="ECO:0000256" key="3">
    <source>
        <dbReference type="ARBA" id="ARBA00022777"/>
    </source>
</evidence>
<dbReference type="PANTHER" id="PTHR21599:SF0">
    <property type="entry name" value="GLYCERATE KINASE"/>
    <property type="match status" value="1"/>
</dbReference>
<dbReference type="PIRSF" id="PIRSF006078">
    <property type="entry name" value="GlxK"/>
    <property type="match status" value="1"/>
</dbReference>
<dbReference type="NCBIfam" id="TIGR00045">
    <property type="entry name" value="glycerate kinase"/>
    <property type="match status" value="1"/>
</dbReference>
<comment type="similarity">
    <text evidence="1 4">Belongs to the glycerate kinase type-1 family.</text>
</comment>
<keyword evidence="2 4" id="KW-0808">Transferase</keyword>
<dbReference type="Gene3D" id="3.90.1510.10">
    <property type="entry name" value="Glycerate kinase, domain 2"/>
    <property type="match status" value="1"/>
</dbReference>
<evidence type="ECO:0000256" key="2">
    <source>
        <dbReference type="ARBA" id="ARBA00022679"/>
    </source>
</evidence>
<proteinExistence type="inferred from homology"/>
<comment type="caution">
    <text evidence="5">The sequence shown here is derived from an EMBL/GenBank/DDBJ whole genome shotgun (WGS) entry which is preliminary data.</text>
</comment>
<dbReference type="Pfam" id="PF02595">
    <property type="entry name" value="Gly_kinase"/>
    <property type="match status" value="1"/>
</dbReference>
<dbReference type="GO" id="GO:0031388">
    <property type="term" value="P:organic acid phosphorylation"/>
    <property type="evidence" value="ECO:0007669"/>
    <property type="project" value="UniProtKB-UniRule"/>
</dbReference>
<evidence type="ECO:0000256" key="1">
    <source>
        <dbReference type="ARBA" id="ARBA00006284"/>
    </source>
</evidence>
<gene>
    <name evidence="5" type="ORF">GCM10010912_45680</name>
</gene>
<protein>
    <submittedName>
        <fullName evidence="5">Glycerate kinase</fullName>
    </submittedName>
</protein>
<keyword evidence="6" id="KW-1185">Reference proteome</keyword>
<dbReference type="Gene3D" id="3.40.50.10350">
    <property type="entry name" value="Glycerate kinase, domain 1"/>
    <property type="match status" value="1"/>
</dbReference>
<dbReference type="Proteomes" id="UP000637643">
    <property type="component" value="Unassembled WGS sequence"/>
</dbReference>
<dbReference type="InterPro" id="IPR018197">
    <property type="entry name" value="Glycerate_kinase_RE-like"/>
</dbReference>
<name>A0A917CQL4_9BACL</name>
<reference evidence="5" key="2">
    <citation type="submission" date="2020-09" db="EMBL/GenBank/DDBJ databases">
        <authorList>
            <person name="Sun Q."/>
            <person name="Zhou Y."/>
        </authorList>
    </citation>
    <scope>NUCLEOTIDE SEQUENCE</scope>
    <source>
        <strain evidence="5">CGMCC 1.16134</strain>
    </source>
</reference>
<evidence type="ECO:0000313" key="5">
    <source>
        <dbReference type="EMBL" id="GGF95598.1"/>
    </source>
</evidence>
<dbReference type="InterPro" id="IPR036129">
    <property type="entry name" value="Glycerate_kinase_sf"/>
</dbReference>
<dbReference type="RefSeq" id="WP_189029027.1">
    <property type="nucleotide sequence ID" value="NZ_BMKR01000023.1"/>
</dbReference>
<dbReference type="AlphaFoldDB" id="A0A917CQL4"/>
<evidence type="ECO:0000256" key="4">
    <source>
        <dbReference type="PIRNR" id="PIRNR006078"/>
    </source>
</evidence>